<feature type="region of interest" description="Disordered" evidence="2">
    <location>
        <begin position="1"/>
        <end position="24"/>
    </location>
</feature>
<keyword evidence="5" id="KW-1185">Reference proteome</keyword>
<feature type="compositionally biased region" description="Basic and acidic residues" evidence="2">
    <location>
        <begin position="1"/>
        <end position="23"/>
    </location>
</feature>
<gene>
    <name evidence="4" type="ORF">OKIOD_LOCUS4294</name>
</gene>
<sequence>MENKGFSDGESEKRESLASRPSKEIGQLSRTTIFLEAHRDSKTSAASNDSKVISIVRSIKSSHTVASGKPRLVLDTQLYFCLMFLGALSLLPFQFMAVPEVYWQRMLYEGENITEFRATPFDLTLNPKQHYWQNCLVFLVGLSLTASSFLGLALGTKFKFARLMTYTSHLGIMAPMFLLASLTWLHFPSSAFFVIALVVVLVMSLAGGLLQLLAIELCSYLPPGYPTGLMNGMALSGITAAIVNIITVCACPSAESATFAMFIVGGTLPILFKKQSTERIFAALDLYKKVNKKIDSYRGIRSMLSGETKELFEEFEELEAEIYNLKNVQDSTFVLGGYAGLYLAMNMRNKPTEYSREEVDERLFEELLNLDIARGTPVSHFFVVAALTVHLDLLTSPLWNKYDIDWSYCIGQHNVFNAHHEFIRFVLMRNPYSKEDSYYVVHKMDDTFCHLMDRMLKCISQTEACEVVSRPNYMGITYVFFASRLCYRATRMLLDRFPDLQFNQNCFFGNTVGLIFTPLIGRILERGMNPFIKPRYSCVVPNFNFEMKRLMFQKYPELTWKKSTEENYFC</sequence>
<evidence type="ECO:0000256" key="2">
    <source>
        <dbReference type="SAM" id="MobiDB-lite"/>
    </source>
</evidence>
<dbReference type="EMBL" id="OU015568">
    <property type="protein sequence ID" value="CAG5090852.1"/>
    <property type="molecule type" value="Genomic_DNA"/>
</dbReference>
<feature type="transmembrane region" description="Helical" evidence="3">
    <location>
        <begin position="78"/>
        <end position="98"/>
    </location>
</feature>
<keyword evidence="3" id="KW-0812">Transmembrane</keyword>
<keyword evidence="1" id="KW-0175">Coiled coil</keyword>
<organism evidence="4 5">
    <name type="scientific">Oikopleura dioica</name>
    <name type="common">Tunicate</name>
    <dbReference type="NCBI Taxonomy" id="34765"/>
    <lineage>
        <taxon>Eukaryota</taxon>
        <taxon>Metazoa</taxon>
        <taxon>Chordata</taxon>
        <taxon>Tunicata</taxon>
        <taxon>Appendicularia</taxon>
        <taxon>Copelata</taxon>
        <taxon>Oikopleuridae</taxon>
        <taxon>Oikopleura</taxon>
    </lineage>
</organism>
<proteinExistence type="predicted"/>
<reference evidence="4 5" key="1">
    <citation type="submission" date="2021-04" db="EMBL/GenBank/DDBJ databases">
        <authorList>
            <person name="Bliznina A."/>
        </authorList>
    </citation>
    <scope>NUCLEOTIDE SEQUENCE [LARGE SCALE GENOMIC DNA]</scope>
</reference>
<evidence type="ECO:0000256" key="1">
    <source>
        <dbReference type="SAM" id="Coils"/>
    </source>
</evidence>
<dbReference type="Proteomes" id="UP001158576">
    <property type="component" value="Chromosome PAR"/>
</dbReference>
<keyword evidence="3" id="KW-1133">Transmembrane helix</keyword>
<accession>A0ABN7S239</accession>
<feature type="coiled-coil region" evidence="1">
    <location>
        <begin position="301"/>
        <end position="328"/>
    </location>
</feature>
<keyword evidence="3" id="KW-0472">Membrane</keyword>
<feature type="transmembrane region" description="Helical" evidence="3">
    <location>
        <begin position="254"/>
        <end position="272"/>
    </location>
</feature>
<name>A0ABN7S239_OIKDI</name>
<protein>
    <submittedName>
        <fullName evidence="4">Oidioi.mRNA.OKI2018_I69.PAR.g12736.t1.cds</fullName>
    </submittedName>
</protein>
<feature type="transmembrane region" description="Helical" evidence="3">
    <location>
        <begin position="166"/>
        <end position="185"/>
    </location>
</feature>
<evidence type="ECO:0000256" key="3">
    <source>
        <dbReference type="SAM" id="Phobius"/>
    </source>
</evidence>
<evidence type="ECO:0000313" key="5">
    <source>
        <dbReference type="Proteomes" id="UP001158576"/>
    </source>
</evidence>
<feature type="transmembrane region" description="Helical" evidence="3">
    <location>
        <begin position="227"/>
        <end position="248"/>
    </location>
</feature>
<evidence type="ECO:0000313" key="4">
    <source>
        <dbReference type="EMBL" id="CAG5090852.1"/>
    </source>
</evidence>
<feature type="transmembrane region" description="Helical" evidence="3">
    <location>
        <begin position="131"/>
        <end position="154"/>
    </location>
</feature>
<feature type="transmembrane region" description="Helical" evidence="3">
    <location>
        <begin position="191"/>
        <end position="215"/>
    </location>
</feature>